<dbReference type="InterPro" id="IPR021903">
    <property type="entry name" value="DUF3515"/>
</dbReference>
<dbReference type="EMBL" id="WBOF01000001">
    <property type="protein sequence ID" value="MQS14153.1"/>
    <property type="molecule type" value="Genomic_DNA"/>
</dbReference>
<dbReference type="OrthoDB" id="3213819at2"/>
<evidence type="ECO:0000313" key="1">
    <source>
        <dbReference type="EMBL" id="MQS14153.1"/>
    </source>
</evidence>
<name>A0A6N7KX46_9ACTN</name>
<dbReference type="Proteomes" id="UP000450000">
    <property type="component" value="Unassembled WGS sequence"/>
</dbReference>
<evidence type="ECO:0000313" key="2">
    <source>
        <dbReference type="Proteomes" id="UP000450000"/>
    </source>
</evidence>
<organism evidence="1 2">
    <name type="scientific">Streptomyces kaniharaensis</name>
    <dbReference type="NCBI Taxonomy" id="212423"/>
    <lineage>
        <taxon>Bacteria</taxon>
        <taxon>Bacillati</taxon>
        <taxon>Actinomycetota</taxon>
        <taxon>Actinomycetes</taxon>
        <taxon>Kitasatosporales</taxon>
        <taxon>Streptomycetaceae</taxon>
        <taxon>Streptomyces</taxon>
    </lineage>
</organism>
<sequence>MSGGPPVRPGYHRRVARELRVPRALAALPAPVRWLALPVALTCTVVVLLGSWSASDDGVEVPQPTGKAAGYCRKLAAALPQELLGHARRDPSPASPYVAAWGTTSRTVLRCGVDRPDELNGEHAMDWSPTVDDVTWWSQKLTDGGYRFVTTQRSAYVEVTVPAGAAANPFDPAAALTGAVKANIPG</sequence>
<keyword evidence="2" id="KW-1185">Reference proteome</keyword>
<comment type="caution">
    <text evidence="1">The sequence shown here is derived from an EMBL/GenBank/DDBJ whole genome shotgun (WGS) entry which is preliminary data.</text>
</comment>
<dbReference type="AlphaFoldDB" id="A0A6N7KX46"/>
<protein>
    <submittedName>
        <fullName evidence="1">DUF3515 domain-containing protein</fullName>
    </submittedName>
</protein>
<proteinExistence type="predicted"/>
<accession>A0A6N7KX46</accession>
<dbReference type="Pfam" id="PF12028">
    <property type="entry name" value="DUF3515"/>
    <property type="match status" value="1"/>
</dbReference>
<reference evidence="1 2" key="1">
    <citation type="submission" date="2019-09" db="EMBL/GenBank/DDBJ databases">
        <title>Genome Sequences of Streptomyces kaniharaensis ATCC 21070.</title>
        <authorList>
            <person name="Zhu W."/>
            <person name="De Crecy-Lagard V."/>
            <person name="Richards N.G."/>
        </authorList>
    </citation>
    <scope>NUCLEOTIDE SEQUENCE [LARGE SCALE GENOMIC DNA]</scope>
    <source>
        <strain evidence="1 2">SF-557</strain>
    </source>
</reference>
<gene>
    <name evidence="1" type="ORF">F7Q99_18220</name>
</gene>